<accession>A0A8H5QFJ2</accession>
<dbReference type="Proteomes" id="UP000547976">
    <property type="component" value="Unassembled WGS sequence"/>
</dbReference>
<proteinExistence type="predicted"/>
<dbReference type="OrthoDB" id="5430299at2759"/>
<name>A0A8H5QFJ2_GIBSU</name>
<reference evidence="2 3" key="1">
    <citation type="submission" date="2020-05" db="EMBL/GenBank/DDBJ databases">
        <title>Identification and distribution of gene clusters putatively required for synthesis of sphingolipid metabolism inhibitors in phylogenetically diverse species of the filamentous fungus Fusarium.</title>
        <authorList>
            <person name="Kim H.-S."/>
            <person name="Busman M."/>
            <person name="Brown D.W."/>
            <person name="Divon H."/>
            <person name="Uhlig S."/>
            <person name="Proctor R.H."/>
        </authorList>
    </citation>
    <scope>NUCLEOTIDE SEQUENCE [LARGE SCALE GENOMIC DNA]</scope>
    <source>
        <strain evidence="2 3">NRRL 66333</strain>
    </source>
</reference>
<evidence type="ECO:0000313" key="2">
    <source>
        <dbReference type="EMBL" id="KAF5613552.1"/>
    </source>
</evidence>
<protein>
    <submittedName>
        <fullName evidence="2">Uncharacterized protein</fullName>
    </submittedName>
</protein>
<feature type="compositionally biased region" description="Polar residues" evidence="1">
    <location>
        <begin position="171"/>
        <end position="191"/>
    </location>
</feature>
<keyword evidence="3" id="KW-1185">Reference proteome</keyword>
<feature type="region of interest" description="Disordered" evidence="1">
    <location>
        <begin position="171"/>
        <end position="213"/>
    </location>
</feature>
<evidence type="ECO:0000313" key="3">
    <source>
        <dbReference type="Proteomes" id="UP000547976"/>
    </source>
</evidence>
<dbReference type="GeneID" id="59320651"/>
<comment type="caution">
    <text evidence="2">The sequence shown here is derived from an EMBL/GenBank/DDBJ whole genome shotgun (WGS) entry which is preliminary data.</text>
</comment>
<sequence>MPKPDTDEMIQARWGSKQWGFYNWECDNARAIEDTMKPGSDYNALSKFISAAWPNEKDHKEYKAWSREWNGRVMRRMLYQWSAKDFIDTVIATNFLEAAVSQLHDLWWAMDTCNLSSVPIGHAKFGAVESYYAFEPAHRFLEPDFKQSGPSILGTDILSMTVKFGKARTLSVSSGSPETTHSGPKMSSNLSKPEKPNPRPRALTGPEQQPNPVELARNEIDPNHFVFAQIGLLYVYGKDYDHAKGCSIDVLKEGPWWQNGLVVVVRLDKKGNQGAVYVIWHANSIIEEDEADDDDDDDYDDYDDGEELAPEAKDHVPGRLHPRCNEDFSLAKIANSVHELGQFDKEFHFLPITKTTSVIHHAQFLEHDEQWITIEPALALPVEVNK</sequence>
<feature type="region of interest" description="Disordered" evidence="1">
    <location>
        <begin position="289"/>
        <end position="316"/>
    </location>
</feature>
<dbReference type="RefSeq" id="XP_036543777.1">
    <property type="nucleotide sequence ID" value="XM_036685933.1"/>
</dbReference>
<organism evidence="2 3">
    <name type="scientific">Gibberella subglutinans</name>
    <name type="common">Fusarium subglutinans</name>
    <dbReference type="NCBI Taxonomy" id="42677"/>
    <lineage>
        <taxon>Eukaryota</taxon>
        <taxon>Fungi</taxon>
        <taxon>Dikarya</taxon>
        <taxon>Ascomycota</taxon>
        <taxon>Pezizomycotina</taxon>
        <taxon>Sordariomycetes</taxon>
        <taxon>Hypocreomycetidae</taxon>
        <taxon>Hypocreales</taxon>
        <taxon>Nectriaceae</taxon>
        <taxon>Fusarium</taxon>
        <taxon>Fusarium fujikuroi species complex</taxon>
    </lineage>
</organism>
<feature type="compositionally biased region" description="Acidic residues" evidence="1">
    <location>
        <begin position="289"/>
        <end position="309"/>
    </location>
</feature>
<dbReference type="AlphaFoldDB" id="A0A8H5QFJ2"/>
<evidence type="ECO:0000256" key="1">
    <source>
        <dbReference type="SAM" id="MobiDB-lite"/>
    </source>
</evidence>
<gene>
    <name evidence="2" type="ORF">FSUBG_761</name>
</gene>
<dbReference type="EMBL" id="JAAOAV010000003">
    <property type="protein sequence ID" value="KAF5613552.1"/>
    <property type="molecule type" value="Genomic_DNA"/>
</dbReference>